<evidence type="ECO:0000256" key="1">
    <source>
        <dbReference type="SAM" id="MobiDB-lite"/>
    </source>
</evidence>
<dbReference type="Proteomes" id="UP001501461">
    <property type="component" value="Unassembled WGS sequence"/>
</dbReference>
<reference evidence="4" key="1">
    <citation type="journal article" date="2019" name="Int. J. Syst. Evol. Microbiol.">
        <title>The Global Catalogue of Microorganisms (GCM) 10K type strain sequencing project: providing services to taxonomists for standard genome sequencing and annotation.</title>
        <authorList>
            <consortium name="The Broad Institute Genomics Platform"/>
            <consortium name="The Broad Institute Genome Sequencing Center for Infectious Disease"/>
            <person name="Wu L."/>
            <person name="Ma J."/>
        </authorList>
    </citation>
    <scope>NUCLEOTIDE SEQUENCE [LARGE SCALE GENOMIC DNA]</scope>
    <source>
        <strain evidence="4">JCM 13595</strain>
    </source>
</reference>
<keyword evidence="2" id="KW-1133">Transmembrane helix</keyword>
<evidence type="ECO:0000313" key="3">
    <source>
        <dbReference type="EMBL" id="GAA2041099.1"/>
    </source>
</evidence>
<feature type="region of interest" description="Disordered" evidence="1">
    <location>
        <begin position="1"/>
        <end position="31"/>
    </location>
</feature>
<keyword evidence="4" id="KW-1185">Reference proteome</keyword>
<comment type="caution">
    <text evidence="3">The sequence shown here is derived from an EMBL/GenBank/DDBJ whole genome shotgun (WGS) entry which is preliminary data.</text>
</comment>
<protein>
    <recommendedName>
        <fullName evidence="5">DUF5668 domain-containing protein</fullName>
    </recommendedName>
</protein>
<accession>A0ABP5G9Q4</accession>
<evidence type="ECO:0008006" key="5">
    <source>
        <dbReference type="Google" id="ProtNLM"/>
    </source>
</evidence>
<feature type="transmembrane region" description="Helical" evidence="2">
    <location>
        <begin position="38"/>
        <end position="58"/>
    </location>
</feature>
<gene>
    <name evidence="3" type="ORF">GCM10009720_21930</name>
</gene>
<proteinExistence type="predicted"/>
<evidence type="ECO:0000256" key="2">
    <source>
        <dbReference type="SAM" id="Phobius"/>
    </source>
</evidence>
<organism evidence="3 4">
    <name type="scientific">Yaniella flava</name>
    <dbReference type="NCBI Taxonomy" id="287930"/>
    <lineage>
        <taxon>Bacteria</taxon>
        <taxon>Bacillati</taxon>
        <taxon>Actinomycetota</taxon>
        <taxon>Actinomycetes</taxon>
        <taxon>Micrococcales</taxon>
        <taxon>Micrococcaceae</taxon>
        <taxon>Yaniella</taxon>
    </lineage>
</organism>
<sequence length="94" mass="10120">MVGKDSIEQDPPADPSGAEVAPTPPVSPTKRANRVREWIAVVVSLSGGLILLIATQDIVVRDIGELGPRFWPTLLAWGLICLRKSANRALSARH</sequence>
<evidence type="ECO:0000313" key="4">
    <source>
        <dbReference type="Proteomes" id="UP001501461"/>
    </source>
</evidence>
<dbReference type="EMBL" id="BAAAMN010000048">
    <property type="protein sequence ID" value="GAA2041099.1"/>
    <property type="molecule type" value="Genomic_DNA"/>
</dbReference>
<keyword evidence="2" id="KW-0812">Transmembrane</keyword>
<keyword evidence="2" id="KW-0472">Membrane</keyword>
<name>A0ABP5G9Q4_9MICC</name>